<dbReference type="InterPro" id="IPR050138">
    <property type="entry name" value="DHOase/Allantoinase_Hydrolase"/>
</dbReference>
<keyword evidence="8" id="KW-0862">Zinc</keyword>
<protein>
    <recommendedName>
        <fullName evidence="5">allantoinase</fullName>
        <ecNumber evidence="5">3.5.2.5</ecNumber>
    </recommendedName>
</protein>
<evidence type="ECO:0000259" key="10">
    <source>
        <dbReference type="Pfam" id="PF01979"/>
    </source>
</evidence>
<evidence type="ECO:0000256" key="9">
    <source>
        <dbReference type="SAM" id="MobiDB-lite"/>
    </source>
</evidence>
<dbReference type="GO" id="GO:0004038">
    <property type="term" value="F:allantoinase activity"/>
    <property type="evidence" value="ECO:0007669"/>
    <property type="project" value="UniProtKB-EC"/>
</dbReference>
<dbReference type="NCBIfam" id="TIGR03178">
    <property type="entry name" value="allantoinase"/>
    <property type="match status" value="1"/>
</dbReference>
<dbReference type="InterPro" id="IPR032466">
    <property type="entry name" value="Metal_Hydrolase"/>
</dbReference>
<dbReference type="Gene3D" id="3.20.20.140">
    <property type="entry name" value="Metal-dependent hydrolases"/>
    <property type="match status" value="1"/>
</dbReference>
<comment type="subunit">
    <text evidence="4">Homotetramer.</text>
</comment>
<gene>
    <name evidence="11" type="primary">allB</name>
    <name evidence="11" type="ORF">E3O46_05555</name>
</gene>
<evidence type="ECO:0000256" key="6">
    <source>
        <dbReference type="ARBA" id="ARBA00022723"/>
    </source>
</evidence>
<sequence length="482" mass="49321">MRERVDRVIRADAVLTPAGFVRGAVTITGGIVTAILPIDEPVETRPIADSGLSDGAATDIRLPSGRVLLPGLVDTHVHVNEPGRTDWEGFASATRAAAAGGVTTVIDMPLNSIPPTTTVSGLDLKRAAAGPQASVNVGFWGGAVPGNLGTLRELHSAGVFGFKAFLSPSGVEEFPALSSAELLAAAAEISAFGGLLLVHAEDPAELDAAPPATGRSYAGFLASRPPQAEASAIDRVIDAVRRTGVSAHILHLSAGAALPRLRAARAEGLPITVETCPHYLSFAAEQIPDGATAFKCCPPIRDAANRELLWAGLLDGTIDLVASDHSPATRELKLGHGGDFGLAWGGISGLELSLPAVWTAAGAAGIGLDRVIGWMSTATARFAGLTGKGIIRPGADADLVSFAPEESFTVDVGALQHKNPVSAFDGATLRGRVHGTWLAGALVHDTGAGNGITSPAASARPEHPPRGALLRRPAPTRPAPTP</sequence>
<dbReference type="InterPro" id="IPR017593">
    <property type="entry name" value="Allantoinase"/>
</dbReference>
<dbReference type="InterPro" id="IPR006680">
    <property type="entry name" value="Amidohydro-rel"/>
</dbReference>
<dbReference type="EC" id="3.5.2.5" evidence="5"/>
<evidence type="ECO:0000256" key="5">
    <source>
        <dbReference type="ARBA" id="ARBA00012863"/>
    </source>
</evidence>
<comment type="caution">
    <text evidence="11">The sequence shown here is derived from an EMBL/GenBank/DDBJ whole genome shotgun (WGS) entry which is preliminary data.</text>
</comment>
<organism evidence="11 12">
    <name type="scientific">Cryobacterium glucosi</name>
    <dbReference type="NCBI Taxonomy" id="1259175"/>
    <lineage>
        <taxon>Bacteria</taxon>
        <taxon>Bacillati</taxon>
        <taxon>Actinomycetota</taxon>
        <taxon>Actinomycetes</taxon>
        <taxon>Micrococcales</taxon>
        <taxon>Microbacteriaceae</taxon>
        <taxon>Cryobacterium</taxon>
    </lineage>
</organism>
<accession>A0ABY2IQX2</accession>
<comment type="pathway">
    <text evidence="2">Nitrogen metabolism; (S)-allantoin degradation; allantoate from (S)-allantoin: step 1/1.</text>
</comment>
<evidence type="ECO:0000313" key="12">
    <source>
        <dbReference type="Proteomes" id="UP000297604"/>
    </source>
</evidence>
<dbReference type="PANTHER" id="PTHR43668">
    <property type="entry name" value="ALLANTOINASE"/>
    <property type="match status" value="1"/>
</dbReference>
<keyword evidence="12" id="KW-1185">Reference proteome</keyword>
<evidence type="ECO:0000256" key="8">
    <source>
        <dbReference type="ARBA" id="ARBA00022833"/>
    </source>
</evidence>
<dbReference type="Pfam" id="PF01979">
    <property type="entry name" value="Amidohydro_1"/>
    <property type="match status" value="1"/>
</dbReference>
<evidence type="ECO:0000256" key="3">
    <source>
        <dbReference type="ARBA" id="ARBA00010368"/>
    </source>
</evidence>
<evidence type="ECO:0000256" key="2">
    <source>
        <dbReference type="ARBA" id="ARBA00004968"/>
    </source>
</evidence>
<dbReference type="PANTHER" id="PTHR43668:SF2">
    <property type="entry name" value="ALLANTOINASE"/>
    <property type="match status" value="1"/>
</dbReference>
<keyword evidence="7 11" id="KW-0378">Hydrolase</keyword>
<dbReference type="RefSeq" id="WP_134561262.1">
    <property type="nucleotide sequence ID" value="NZ_SOFS01000015.1"/>
</dbReference>
<feature type="region of interest" description="Disordered" evidence="9">
    <location>
        <begin position="449"/>
        <end position="482"/>
    </location>
</feature>
<evidence type="ECO:0000256" key="1">
    <source>
        <dbReference type="ARBA" id="ARBA00001947"/>
    </source>
</evidence>
<dbReference type="SUPFAM" id="SSF51556">
    <property type="entry name" value="Metallo-dependent hydrolases"/>
    <property type="match status" value="1"/>
</dbReference>
<keyword evidence="6" id="KW-0479">Metal-binding</keyword>
<evidence type="ECO:0000313" key="11">
    <source>
        <dbReference type="EMBL" id="TFC21689.1"/>
    </source>
</evidence>
<comment type="cofactor">
    <cofactor evidence="1">
        <name>Zn(2+)</name>
        <dbReference type="ChEBI" id="CHEBI:29105"/>
    </cofactor>
</comment>
<reference evidence="11 12" key="1">
    <citation type="submission" date="2019-03" db="EMBL/GenBank/DDBJ databases">
        <title>Genomics of glacier-inhabiting Cryobacterium strains.</title>
        <authorList>
            <person name="Liu Q."/>
            <person name="Xin Y.-H."/>
        </authorList>
    </citation>
    <scope>NUCLEOTIDE SEQUENCE [LARGE SCALE GENOMIC DNA]</scope>
    <source>
        <strain evidence="11 12">MDB1-5</strain>
    </source>
</reference>
<dbReference type="SUPFAM" id="SSF51338">
    <property type="entry name" value="Composite domain of metallo-dependent hydrolases"/>
    <property type="match status" value="1"/>
</dbReference>
<dbReference type="EMBL" id="SOFS01000015">
    <property type="protein sequence ID" value="TFC21689.1"/>
    <property type="molecule type" value="Genomic_DNA"/>
</dbReference>
<dbReference type="InterPro" id="IPR011059">
    <property type="entry name" value="Metal-dep_hydrolase_composite"/>
</dbReference>
<proteinExistence type="inferred from homology"/>
<evidence type="ECO:0000256" key="7">
    <source>
        <dbReference type="ARBA" id="ARBA00022801"/>
    </source>
</evidence>
<name>A0ABY2IQX2_9MICO</name>
<comment type="similarity">
    <text evidence="3">Belongs to the metallo-dependent hydrolases superfamily. Allantoinase family.</text>
</comment>
<dbReference type="Proteomes" id="UP000297604">
    <property type="component" value="Unassembled WGS sequence"/>
</dbReference>
<evidence type="ECO:0000256" key="4">
    <source>
        <dbReference type="ARBA" id="ARBA00011881"/>
    </source>
</evidence>
<feature type="domain" description="Amidohydrolase-related" evidence="10">
    <location>
        <begin position="67"/>
        <end position="443"/>
    </location>
</feature>